<dbReference type="CDD" id="cd16936">
    <property type="entry name" value="HATPase_RsbW-like"/>
    <property type="match status" value="1"/>
</dbReference>
<organism evidence="3 4">
    <name type="scientific">Alicyclobacillus dauci</name>
    <dbReference type="NCBI Taxonomy" id="1475485"/>
    <lineage>
        <taxon>Bacteria</taxon>
        <taxon>Bacillati</taxon>
        <taxon>Bacillota</taxon>
        <taxon>Bacilli</taxon>
        <taxon>Bacillales</taxon>
        <taxon>Alicyclobacillaceae</taxon>
        <taxon>Alicyclobacillus</taxon>
    </lineage>
</organism>
<reference evidence="3" key="1">
    <citation type="submission" date="2022-08" db="EMBL/GenBank/DDBJ databases">
        <title>Alicyclobacillus dauci DSM2870, complete genome.</title>
        <authorList>
            <person name="Wang Q."/>
            <person name="Cai R."/>
            <person name="Wang Z."/>
        </authorList>
    </citation>
    <scope>NUCLEOTIDE SEQUENCE</scope>
    <source>
        <strain evidence="3">DSM 28700</strain>
    </source>
</reference>
<dbReference type="GO" id="GO:0005524">
    <property type="term" value="F:ATP binding"/>
    <property type="evidence" value="ECO:0007669"/>
    <property type="project" value="UniProtKB-KW"/>
</dbReference>
<gene>
    <name evidence="3" type="ORF">NZD86_21865</name>
</gene>
<feature type="region of interest" description="Disordered" evidence="1">
    <location>
        <begin position="1"/>
        <end position="31"/>
    </location>
</feature>
<evidence type="ECO:0000313" key="4">
    <source>
        <dbReference type="Proteomes" id="UP001164803"/>
    </source>
</evidence>
<dbReference type="Gene3D" id="3.30.565.10">
    <property type="entry name" value="Histidine kinase-like ATPase, C-terminal domain"/>
    <property type="match status" value="1"/>
</dbReference>
<protein>
    <submittedName>
        <fullName evidence="3">ATP-binding protein</fullName>
    </submittedName>
</protein>
<feature type="domain" description="Histidine kinase/HSP90-like ATPase" evidence="2">
    <location>
        <begin position="99"/>
        <end position="196"/>
    </location>
</feature>
<keyword evidence="3" id="KW-0547">Nucleotide-binding</keyword>
<keyword evidence="3" id="KW-0067">ATP-binding</keyword>
<evidence type="ECO:0000313" key="3">
    <source>
        <dbReference type="EMBL" id="WAH36787.1"/>
    </source>
</evidence>
<dbReference type="InterPro" id="IPR003594">
    <property type="entry name" value="HATPase_dom"/>
</dbReference>
<dbReference type="Pfam" id="PF13581">
    <property type="entry name" value="HATPase_c_2"/>
    <property type="match status" value="1"/>
</dbReference>
<name>A0ABY6Z274_9BACL</name>
<proteinExistence type="predicted"/>
<dbReference type="InterPro" id="IPR036890">
    <property type="entry name" value="HATPase_C_sf"/>
</dbReference>
<evidence type="ECO:0000256" key="1">
    <source>
        <dbReference type="SAM" id="MobiDB-lite"/>
    </source>
</evidence>
<dbReference type="EMBL" id="CP104064">
    <property type="protein sequence ID" value="WAH36787.1"/>
    <property type="molecule type" value="Genomic_DNA"/>
</dbReference>
<feature type="compositionally biased region" description="Polar residues" evidence="1">
    <location>
        <begin position="7"/>
        <end position="26"/>
    </location>
</feature>
<dbReference type="Proteomes" id="UP001164803">
    <property type="component" value="Chromosome"/>
</dbReference>
<sequence>MHLPPTEAQQHILQDDNISSLSTDSASDTRAKDDDWDRRIWQVYRDVIYAATQRKFLLITEQEVDSYMQGNIRLEVEVKERTDITKCRERANQVFLDLGYEPTNIMGRLLVISEAVTNILKHAEYGKMILVEDGQSVRAVIQDTGPGFSIPDLPNTTLLAGYSTKKSLGQGFNLMMKMSDQVVLSTSPQGSTIILVFNEKQDKE</sequence>
<dbReference type="SUPFAM" id="SSF55874">
    <property type="entry name" value="ATPase domain of HSP90 chaperone/DNA topoisomerase II/histidine kinase"/>
    <property type="match status" value="1"/>
</dbReference>
<evidence type="ECO:0000259" key="2">
    <source>
        <dbReference type="Pfam" id="PF13581"/>
    </source>
</evidence>
<keyword evidence="4" id="KW-1185">Reference proteome</keyword>
<dbReference type="RefSeq" id="WP_268044173.1">
    <property type="nucleotide sequence ID" value="NZ_CP104064.1"/>
</dbReference>
<accession>A0ABY6Z274</accession>